<proteinExistence type="predicted"/>
<sequence length="63" mass="7495">MPLSYTMDISHVNIHIQRQLQSSEYPKKAFRDIFFDRNCTPSLKVYSAEPFRKEILFFKPNIG</sequence>
<organism evidence="1">
    <name type="scientific">Arundo donax</name>
    <name type="common">Giant reed</name>
    <name type="synonym">Donax arundinaceus</name>
    <dbReference type="NCBI Taxonomy" id="35708"/>
    <lineage>
        <taxon>Eukaryota</taxon>
        <taxon>Viridiplantae</taxon>
        <taxon>Streptophyta</taxon>
        <taxon>Embryophyta</taxon>
        <taxon>Tracheophyta</taxon>
        <taxon>Spermatophyta</taxon>
        <taxon>Magnoliopsida</taxon>
        <taxon>Liliopsida</taxon>
        <taxon>Poales</taxon>
        <taxon>Poaceae</taxon>
        <taxon>PACMAD clade</taxon>
        <taxon>Arundinoideae</taxon>
        <taxon>Arundineae</taxon>
        <taxon>Arundo</taxon>
    </lineage>
</organism>
<reference evidence="1" key="2">
    <citation type="journal article" date="2015" name="Data Brief">
        <title>Shoot transcriptome of the giant reed, Arundo donax.</title>
        <authorList>
            <person name="Barrero R.A."/>
            <person name="Guerrero F.D."/>
            <person name="Moolhuijzen P."/>
            <person name="Goolsby J.A."/>
            <person name="Tidwell J."/>
            <person name="Bellgard S.E."/>
            <person name="Bellgard M.I."/>
        </authorList>
    </citation>
    <scope>NUCLEOTIDE SEQUENCE</scope>
    <source>
        <tissue evidence="1">Shoot tissue taken approximately 20 cm above the soil surface</tissue>
    </source>
</reference>
<name>A0A0A9FSN4_ARUDO</name>
<accession>A0A0A9FSN4</accession>
<dbReference type="AlphaFoldDB" id="A0A0A9FSN4"/>
<dbReference type="EMBL" id="GBRH01182614">
    <property type="protein sequence ID" value="JAE15282.1"/>
    <property type="molecule type" value="Transcribed_RNA"/>
</dbReference>
<reference evidence="1" key="1">
    <citation type="submission" date="2014-09" db="EMBL/GenBank/DDBJ databases">
        <authorList>
            <person name="Magalhaes I.L.F."/>
            <person name="Oliveira U."/>
            <person name="Santos F.R."/>
            <person name="Vidigal T.H.D.A."/>
            <person name="Brescovit A.D."/>
            <person name="Santos A.J."/>
        </authorList>
    </citation>
    <scope>NUCLEOTIDE SEQUENCE</scope>
    <source>
        <tissue evidence="1">Shoot tissue taken approximately 20 cm above the soil surface</tissue>
    </source>
</reference>
<protein>
    <submittedName>
        <fullName evidence="1">Uncharacterized protein</fullName>
    </submittedName>
</protein>
<evidence type="ECO:0000313" key="1">
    <source>
        <dbReference type="EMBL" id="JAE15282.1"/>
    </source>
</evidence>